<accession>A0ABY6YNX2</accession>
<protein>
    <submittedName>
        <fullName evidence="2">Uncharacterized protein</fullName>
    </submittedName>
</protein>
<keyword evidence="3" id="KW-1185">Reference proteome</keyword>
<dbReference type="RefSeq" id="WP_267947701.1">
    <property type="nucleotide sequence ID" value="NZ_CP113264.1"/>
</dbReference>
<gene>
    <name evidence="2" type="ORF">OUQ99_01980</name>
</gene>
<organism evidence="2 3">
    <name type="scientific">Streptomonospora nanhaiensis</name>
    <dbReference type="NCBI Taxonomy" id="1323731"/>
    <lineage>
        <taxon>Bacteria</taxon>
        <taxon>Bacillati</taxon>
        <taxon>Actinomycetota</taxon>
        <taxon>Actinomycetes</taxon>
        <taxon>Streptosporangiales</taxon>
        <taxon>Nocardiopsidaceae</taxon>
        <taxon>Streptomonospora</taxon>
    </lineage>
</organism>
<dbReference type="Proteomes" id="UP001156498">
    <property type="component" value="Chromosome"/>
</dbReference>
<feature type="transmembrane region" description="Helical" evidence="1">
    <location>
        <begin position="116"/>
        <end position="140"/>
    </location>
</feature>
<reference evidence="2 3" key="1">
    <citation type="journal article" date="2013" name="Int. J. Syst. Evol. Microbiol.">
        <title>Description of Streptomonospora sediminis sp. nov. and Streptomonospora nanhaiensis sp. nov., and reclassification of Nocardiopsis arabia Hozzein &amp; Goodfellow 2008 as Streptomonospora arabica comb. nov. and emended description of the genus Streptomonospora.</title>
        <authorList>
            <person name="Zhang D.F."/>
            <person name="Pan H.Q."/>
            <person name="He J."/>
            <person name="Zhang X.M."/>
            <person name="Zhang Y.G."/>
            <person name="Klenk H.P."/>
            <person name="Hu J.C."/>
            <person name="Li W.J."/>
        </authorList>
    </citation>
    <scope>NUCLEOTIDE SEQUENCE [LARGE SCALE GENOMIC DNA]</scope>
    <source>
        <strain evidence="2 3">12A09</strain>
    </source>
</reference>
<evidence type="ECO:0000313" key="3">
    <source>
        <dbReference type="Proteomes" id="UP001156498"/>
    </source>
</evidence>
<keyword evidence="1" id="KW-0472">Membrane</keyword>
<sequence length="144" mass="15924">MVLILCFLAGAFVFTTSFRRVVEYRLDAPYIVARLSEDRERTRVALVGLRRMDALLDEWNAPGTGRNDATAAPERPTAEERVNRIEAELSDSLAEAERAADTVLATLPLRERVRPFVLVADVLFLVIGAVLMVVSPILGISTIL</sequence>
<proteinExistence type="predicted"/>
<name>A0ABY6YNX2_9ACTN</name>
<dbReference type="EMBL" id="CP113264">
    <property type="protein sequence ID" value="WAE73921.1"/>
    <property type="molecule type" value="Genomic_DNA"/>
</dbReference>
<keyword evidence="1" id="KW-0812">Transmembrane</keyword>
<evidence type="ECO:0000256" key="1">
    <source>
        <dbReference type="SAM" id="Phobius"/>
    </source>
</evidence>
<keyword evidence="1" id="KW-1133">Transmembrane helix</keyword>
<evidence type="ECO:0000313" key="2">
    <source>
        <dbReference type="EMBL" id="WAE73921.1"/>
    </source>
</evidence>